<dbReference type="PANTHER" id="PTHR13847:SF287">
    <property type="entry name" value="FAD-DEPENDENT OXIDOREDUCTASE DOMAIN-CONTAINING PROTEIN 1"/>
    <property type="match status" value="1"/>
</dbReference>
<dbReference type="EMBL" id="AP023355">
    <property type="protein sequence ID" value="BCJ35840.1"/>
    <property type="molecule type" value="Genomic_DNA"/>
</dbReference>
<sequence>MFSHSAPATVDAVVVGAGLVGACCGYELAVRGRSVLIVDRGAVAAGGTGAGLGGVAVDHRPGPLLDLARYSRQRWGGLADRLAADLGHQPDLRLSTEGAISVARGAEAAKHLKTLAAEQRAAGLAAEPLSDADLAAVAPALADDVSLAVRYPDHARVAPVAATLAVLSAAVERGAVVVPTATVAAIEPAGTGLRVDTAAGPVSTDTLVLAAGAWSAPLAELASVRLPVRPGQGHLLVTEALPQPLDQTVYEVGPDQAARLVLAPTGTGALAIGAPGTGGGFEAAVPVAALRRLAADAVRLLPALREVAALRGAGALFAQTPDQLPIIGADPQQPGLWYATGHGSAGVGLAPATGALLADLITGAAPSVNPAPYAPDRPGLAGPEPEADR</sequence>
<evidence type="ECO:0000313" key="4">
    <source>
        <dbReference type="EMBL" id="BCJ35840.1"/>
    </source>
</evidence>
<evidence type="ECO:0000313" key="5">
    <source>
        <dbReference type="Proteomes" id="UP000611640"/>
    </source>
</evidence>
<dbReference type="Gene3D" id="3.50.50.60">
    <property type="entry name" value="FAD/NAD(P)-binding domain"/>
    <property type="match status" value="1"/>
</dbReference>
<organism evidence="4 5">
    <name type="scientific">Actinocatenispora thailandica</name>
    <dbReference type="NCBI Taxonomy" id="227318"/>
    <lineage>
        <taxon>Bacteria</taxon>
        <taxon>Bacillati</taxon>
        <taxon>Actinomycetota</taxon>
        <taxon>Actinomycetes</taxon>
        <taxon>Micromonosporales</taxon>
        <taxon>Micromonosporaceae</taxon>
        <taxon>Actinocatenispora</taxon>
    </lineage>
</organism>
<evidence type="ECO:0000259" key="3">
    <source>
        <dbReference type="Pfam" id="PF01266"/>
    </source>
</evidence>
<feature type="region of interest" description="Disordered" evidence="2">
    <location>
        <begin position="368"/>
        <end position="389"/>
    </location>
</feature>
<evidence type="ECO:0000256" key="1">
    <source>
        <dbReference type="ARBA" id="ARBA00023002"/>
    </source>
</evidence>
<keyword evidence="5" id="KW-1185">Reference proteome</keyword>
<dbReference type="PANTHER" id="PTHR13847">
    <property type="entry name" value="SARCOSINE DEHYDROGENASE-RELATED"/>
    <property type="match status" value="1"/>
</dbReference>
<dbReference type="RefSeq" id="WP_203962305.1">
    <property type="nucleotide sequence ID" value="NZ_AP023355.1"/>
</dbReference>
<gene>
    <name evidence="4" type="ORF">Athai_33430</name>
</gene>
<evidence type="ECO:0000256" key="2">
    <source>
        <dbReference type="SAM" id="MobiDB-lite"/>
    </source>
</evidence>
<reference evidence="4 5" key="1">
    <citation type="submission" date="2020-08" db="EMBL/GenBank/DDBJ databases">
        <title>Whole genome shotgun sequence of Actinocatenispora thailandica NBRC 105041.</title>
        <authorList>
            <person name="Komaki H."/>
            <person name="Tamura T."/>
        </authorList>
    </citation>
    <scope>NUCLEOTIDE SEQUENCE [LARGE SCALE GENOMIC DNA]</scope>
    <source>
        <strain evidence="4 5">NBRC 105041</strain>
    </source>
</reference>
<dbReference type="GO" id="GO:0016491">
    <property type="term" value="F:oxidoreductase activity"/>
    <property type="evidence" value="ECO:0007669"/>
    <property type="project" value="UniProtKB-KW"/>
</dbReference>
<proteinExistence type="predicted"/>
<accession>A0A7R7DQK2</accession>
<feature type="domain" description="FAD dependent oxidoreductase" evidence="3">
    <location>
        <begin position="11"/>
        <end position="360"/>
    </location>
</feature>
<dbReference type="KEGG" id="atl:Athai_33430"/>
<dbReference type="AlphaFoldDB" id="A0A7R7DQK2"/>
<protein>
    <submittedName>
        <fullName evidence="4">FAD-dependent oxidoreductase</fullName>
    </submittedName>
</protein>
<dbReference type="GO" id="GO:0005737">
    <property type="term" value="C:cytoplasm"/>
    <property type="evidence" value="ECO:0007669"/>
    <property type="project" value="TreeGrafter"/>
</dbReference>
<dbReference type="InterPro" id="IPR036188">
    <property type="entry name" value="FAD/NAD-bd_sf"/>
</dbReference>
<keyword evidence="1" id="KW-0560">Oxidoreductase</keyword>
<dbReference type="InterPro" id="IPR006076">
    <property type="entry name" value="FAD-dep_OxRdtase"/>
</dbReference>
<name>A0A7R7DQK2_9ACTN</name>
<dbReference type="Proteomes" id="UP000611640">
    <property type="component" value="Chromosome"/>
</dbReference>
<dbReference type="Gene3D" id="3.30.9.10">
    <property type="entry name" value="D-Amino Acid Oxidase, subunit A, domain 2"/>
    <property type="match status" value="1"/>
</dbReference>
<dbReference type="Pfam" id="PF01266">
    <property type="entry name" value="DAO"/>
    <property type="match status" value="1"/>
</dbReference>
<dbReference type="SUPFAM" id="SSF51905">
    <property type="entry name" value="FAD/NAD(P)-binding domain"/>
    <property type="match status" value="1"/>
</dbReference>